<feature type="signal peptide" evidence="1">
    <location>
        <begin position="1"/>
        <end position="26"/>
    </location>
</feature>
<gene>
    <name evidence="2" type="ORF">Pr1d_48730</name>
</gene>
<sequence length="181" mass="20147" precursor="true">MATRILAVGTLACLVGILSISTIASANDDQYEWCGGEPGSGECYCSDGSADCQCRCKRCHGALAHHDGLCQKCLGAMADCEGCYKRCISYQNKNDLFYNYYEGPNPSGTAAQMYVSPLPVPAHVGHTYVTYQPLMPHEFMYKHCRSHYAHTPGAGWSRAKIRYHTYGLRLQDICHIWSNKY</sequence>
<keyword evidence="3" id="KW-1185">Reference proteome</keyword>
<organism evidence="2 3">
    <name type="scientific">Bythopirellula goksoeyrii</name>
    <dbReference type="NCBI Taxonomy" id="1400387"/>
    <lineage>
        <taxon>Bacteria</taxon>
        <taxon>Pseudomonadati</taxon>
        <taxon>Planctomycetota</taxon>
        <taxon>Planctomycetia</taxon>
        <taxon>Pirellulales</taxon>
        <taxon>Lacipirellulaceae</taxon>
        <taxon>Bythopirellula</taxon>
    </lineage>
</organism>
<evidence type="ECO:0000313" key="3">
    <source>
        <dbReference type="Proteomes" id="UP000323917"/>
    </source>
</evidence>
<evidence type="ECO:0000313" key="2">
    <source>
        <dbReference type="EMBL" id="QEG37527.1"/>
    </source>
</evidence>
<proteinExistence type="predicted"/>
<dbReference type="KEGG" id="bgok:Pr1d_48730"/>
<dbReference type="AlphaFoldDB" id="A0A5B9QEQ6"/>
<protein>
    <submittedName>
        <fullName evidence="2">Uncharacterized protein</fullName>
    </submittedName>
</protein>
<reference evidence="2 3" key="1">
    <citation type="submission" date="2019-08" db="EMBL/GenBank/DDBJ databases">
        <title>Deep-cultivation of Planctomycetes and their phenomic and genomic characterization uncovers novel biology.</title>
        <authorList>
            <person name="Wiegand S."/>
            <person name="Jogler M."/>
            <person name="Boedeker C."/>
            <person name="Pinto D."/>
            <person name="Vollmers J."/>
            <person name="Rivas-Marin E."/>
            <person name="Kohn T."/>
            <person name="Peeters S.H."/>
            <person name="Heuer A."/>
            <person name="Rast P."/>
            <person name="Oberbeckmann S."/>
            <person name="Bunk B."/>
            <person name="Jeske O."/>
            <person name="Meyerdierks A."/>
            <person name="Storesund J.E."/>
            <person name="Kallscheuer N."/>
            <person name="Luecker S."/>
            <person name="Lage O.M."/>
            <person name="Pohl T."/>
            <person name="Merkel B.J."/>
            <person name="Hornburger P."/>
            <person name="Mueller R.-W."/>
            <person name="Bruemmer F."/>
            <person name="Labrenz M."/>
            <person name="Spormann A.M."/>
            <person name="Op den Camp H."/>
            <person name="Overmann J."/>
            <person name="Amann R."/>
            <person name="Jetten M.S.M."/>
            <person name="Mascher T."/>
            <person name="Medema M.H."/>
            <person name="Devos D.P."/>
            <person name="Kaster A.-K."/>
            <person name="Ovreas L."/>
            <person name="Rohde M."/>
            <person name="Galperin M.Y."/>
            <person name="Jogler C."/>
        </authorList>
    </citation>
    <scope>NUCLEOTIDE SEQUENCE [LARGE SCALE GENOMIC DNA]</scope>
    <source>
        <strain evidence="2 3">Pr1d</strain>
    </source>
</reference>
<dbReference type="Proteomes" id="UP000323917">
    <property type="component" value="Chromosome"/>
</dbReference>
<dbReference type="RefSeq" id="WP_148075754.1">
    <property type="nucleotide sequence ID" value="NZ_CP042913.1"/>
</dbReference>
<evidence type="ECO:0000256" key="1">
    <source>
        <dbReference type="SAM" id="SignalP"/>
    </source>
</evidence>
<feature type="chain" id="PRO_5023018533" evidence="1">
    <location>
        <begin position="27"/>
        <end position="181"/>
    </location>
</feature>
<dbReference type="EMBL" id="CP042913">
    <property type="protein sequence ID" value="QEG37527.1"/>
    <property type="molecule type" value="Genomic_DNA"/>
</dbReference>
<accession>A0A5B9QEQ6</accession>
<name>A0A5B9QEQ6_9BACT</name>
<dbReference type="OrthoDB" id="282809at2"/>
<keyword evidence="1" id="KW-0732">Signal</keyword>